<comment type="caution">
    <text evidence="1">The sequence shown here is derived from an EMBL/GenBank/DDBJ whole genome shotgun (WGS) entry which is preliminary data.</text>
</comment>
<evidence type="ECO:0000313" key="2">
    <source>
        <dbReference type="Proteomes" id="UP000309997"/>
    </source>
</evidence>
<name>A0ACC4BSY0_POPAL</name>
<sequence length="364" mass="41864">MVEAFAGRHDLARSTRSLSTRSPSMRSLMSGSKRNWASASIREVWVNQGDMFQKSGREEDEEELKWAAIERLPTYDRLRKGMLKQVRGSGSVRYEEVDVANLDVQGRRQLIESILKVAEEDNETFLRKLRERTDRVGIVTPKIEVRFEHLSVEGDAYVGTRALPTLVDVAVNKIEGLLGFFRLSLSKKRVVNILHDVSGIVEPMRPLQKFMLSLNSTSMDLGLQTTYSCFPAICACQIRNYWKNPRYNAMRFFMTLTIGLIFGLIFWNQGQKILGRIIDQFFLLQNYHPLLEPYFQWIGNKSNPRLLVQTVLNSEKKFMAPYHVHPRGMCTTEWLKSFRTGVRWGAHSTPSHGFDSSWIVAPLV</sequence>
<accession>A0ACC4BSY0</accession>
<evidence type="ECO:0000313" key="1">
    <source>
        <dbReference type="EMBL" id="KAL3581296.1"/>
    </source>
</evidence>
<gene>
    <name evidence="1" type="ORF">D5086_015628</name>
</gene>
<reference evidence="1 2" key="1">
    <citation type="journal article" date="2024" name="Plant Biotechnol. J.">
        <title>Genome and CRISPR/Cas9 system of a widespread forest tree (Populus alba) in the world.</title>
        <authorList>
            <person name="Liu Y.J."/>
            <person name="Jiang P.F."/>
            <person name="Han X.M."/>
            <person name="Li X.Y."/>
            <person name="Wang H.M."/>
            <person name="Wang Y.J."/>
            <person name="Wang X.X."/>
            <person name="Zeng Q.Y."/>
        </authorList>
    </citation>
    <scope>NUCLEOTIDE SEQUENCE [LARGE SCALE GENOMIC DNA]</scope>
    <source>
        <strain evidence="2">cv. PAL-ZL1</strain>
    </source>
</reference>
<keyword evidence="2" id="KW-1185">Reference proteome</keyword>
<protein>
    <submittedName>
        <fullName evidence="1">Uncharacterized protein</fullName>
    </submittedName>
</protein>
<dbReference type="EMBL" id="RCHU02000008">
    <property type="protein sequence ID" value="KAL3581296.1"/>
    <property type="molecule type" value="Genomic_DNA"/>
</dbReference>
<proteinExistence type="predicted"/>
<dbReference type="Proteomes" id="UP000309997">
    <property type="component" value="Unassembled WGS sequence"/>
</dbReference>
<organism evidence="1 2">
    <name type="scientific">Populus alba</name>
    <name type="common">White poplar</name>
    <dbReference type="NCBI Taxonomy" id="43335"/>
    <lineage>
        <taxon>Eukaryota</taxon>
        <taxon>Viridiplantae</taxon>
        <taxon>Streptophyta</taxon>
        <taxon>Embryophyta</taxon>
        <taxon>Tracheophyta</taxon>
        <taxon>Spermatophyta</taxon>
        <taxon>Magnoliopsida</taxon>
        <taxon>eudicotyledons</taxon>
        <taxon>Gunneridae</taxon>
        <taxon>Pentapetalae</taxon>
        <taxon>rosids</taxon>
        <taxon>fabids</taxon>
        <taxon>Malpighiales</taxon>
        <taxon>Salicaceae</taxon>
        <taxon>Saliceae</taxon>
        <taxon>Populus</taxon>
    </lineage>
</organism>